<accession>A0A375BXJ4</accession>
<organism evidence="1">
    <name type="scientific">Cupriavidus taiwanensis</name>
    <dbReference type="NCBI Taxonomy" id="164546"/>
    <lineage>
        <taxon>Bacteria</taxon>
        <taxon>Pseudomonadati</taxon>
        <taxon>Pseudomonadota</taxon>
        <taxon>Betaproteobacteria</taxon>
        <taxon>Burkholderiales</taxon>
        <taxon>Burkholderiaceae</taxon>
        <taxon>Cupriavidus</taxon>
    </lineage>
</organism>
<comment type="caution">
    <text evidence="1">The sequence shown here is derived from an EMBL/GenBank/DDBJ whole genome shotgun (WGS) entry which is preliminary data.</text>
</comment>
<proteinExistence type="predicted"/>
<sequence length="84" mass="9298">MPLGARRPDRLYAAGRVQRTTKELRPCLTVINSVTSVTECKQDCYVYIGNRPAMPIPTYAGGNQMSHETYIGAAHFVTSHTLDV</sequence>
<dbReference type="EMBL" id="OFSQ01000029">
    <property type="protein sequence ID" value="SOY57716.1"/>
    <property type="molecule type" value="Genomic_DNA"/>
</dbReference>
<dbReference type="AlphaFoldDB" id="A0A375BXJ4"/>
<evidence type="ECO:0000313" key="1">
    <source>
        <dbReference type="EMBL" id="SOY57716.1"/>
    </source>
</evidence>
<protein>
    <submittedName>
        <fullName evidence="1">Uncharacterized protein</fullName>
    </submittedName>
</protein>
<dbReference type="Proteomes" id="UP000256780">
    <property type="component" value="Chromosome CBM2587_b"/>
</dbReference>
<gene>
    <name evidence="1" type="ORF">CBM2587_B10087</name>
</gene>
<reference evidence="1" key="1">
    <citation type="submission" date="2018-01" db="EMBL/GenBank/DDBJ databases">
        <authorList>
            <person name="Clerissi C."/>
        </authorList>
    </citation>
    <scope>NUCLEOTIDE SEQUENCE</scope>
    <source>
        <strain evidence="1">Cupriavidus sp. LMG 19464</strain>
    </source>
</reference>
<name>A0A375BXJ4_9BURK</name>